<reference evidence="3 4" key="1">
    <citation type="submission" date="2019-08" db="EMBL/GenBank/DDBJ databases">
        <title>In-depth cultivation of the pig gut microbiome towards novel bacterial diversity and tailored functional studies.</title>
        <authorList>
            <person name="Wylensek D."/>
            <person name="Hitch T.C.A."/>
            <person name="Clavel T."/>
        </authorList>
    </citation>
    <scope>NUCLEOTIDE SEQUENCE [LARGE SCALE GENOMIC DNA]</scope>
    <source>
        <strain evidence="3 4">LKV-178-WT-2A</strain>
    </source>
</reference>
<dbReference type="AlphaFoldDB" id="A0A7K0KID1"/>
<accession>A0A7K0KID1</accession>
<protein>
    <submittedName>
        <fullName evidence="3">Relaxase/mobilization nuclease domain-containing protein</fullName>
    </submittedName>
</protein>
<evidence type="ECO:0000259" key="2">
    <source>
        <dbReference type="Pfam" id="PF03432"/>
    </source>
</evidence>
<organism evidence="3 4">
    <name type="scientific">Hallella mizrahii</name>
    <dbReference type="NCBI Taxonomy" id="2606637"/>
    <lineage>
        <taxon>Bacteria</taxon>
        <taxon>Pseudomonadati</taxon>
        <taxon>Bacteroidota</taxon>
        <taxon>Bacteroidia</taxon>
        <taxon>Bacteroidales</taxon>
        <taxon>Prevotellaceae</taxon>
        <taxon>Hallella</taxon>
    </lineage>
</organism>
<dbReference type="Pfam" id="PF03432">
    <property type="entry name" value="Relaxase"/>
    <property type="match status" value="1"/>
</dbReference>
<dbReference type="RefSeq" id="WP_154535256.1">
    <property type="nucleotide sequence ID" value="NZ_VUNG01000046.1"/>
</dbReference>
<proteinExistence type="predicted"/>
<evidence type="ECO:0000313" key="3">
    <source>
        <dbReference type="EMBL" id="MST85668.1"/>
    </source>
</evidence>
<comment type="caution">
    <text evidence="3">The sequence shown here is derived from an EMBL/GenBank/DDBJ whole genome shotgun (WGS) entry which is preliminary data.</text>
</comment>
<name>A0A7K0KID1_9BACT</name>
<gene>
    <name evidence="3" type="ORF">FYJ73_13520</name>
</gene>
<feature type="compositionally biased region" description="Basic residues" evidence="1">
    <location>
        <begin position="286"/>
        <end position="302"/>
    </location>
</feature>
<dbReference type="EMBL" id="VUNG01000046">
    <property type="protein sequence ID" value="MST85668.1"/>
    <property type="molecule type" value="Genomic_DNA"/>
</dbReference>
<feature type="region of interest" description="Disordered" evidence="1">
    <location>
        <begin position="268"/>
        <end position="302"/>
    </location>
</feature>
<feature type="domain" description="MobA/VirD2-like nuclease" evidence="2">
    <location>
        <begin position="17"/>
        <end position="154"/>
    </location>
</feature>
<evidence type="ECO:0000256" key="1">
    <source>
        <dbReference type="SAM" id="MobiDB-lite"/>
    </source>
</evidence>
<dbReference type="Proteomes" id="UP000438914">
    <property type="component" value="Unassembled WGS sequence"/>
</dbReference>
<keyword evidence="4" id="KW-1185">Reference proteome</keyword>
<dbReference type="InterPro" id="IPR005094">
    <property type="entry name" value="Endonuclease_MobA/VirD2"/>
</dbReference>
<evidence type="ECO:0000313" key="4">
    <source>
        <dbReference type="Proteomes" id="UP000438914"/>
    </source>
</evidence>
<sequence>MIAKILNRVDFGGIVNYAHNDKNKKKQANLLGYEGVCVTDNKAIANSFYIQASMRPNRRKPVKHISLSFSPRDADRFPDNREGDEFMAKIAKEWMKRMGIVHTQYIIARHHDTRHPHCHIVYNLVGNEGQIISDSNERYRSARICKALTEEYGLYIARKNSKEQNLDRLRTHQRQKAQLRAAVMDARQESTDWNSFLNALSRRNVSVQATTDRAADKVVGLSFSMEDAHCSGYRLDPSLSYPHFVIAFGQALEEILFQPHAQSLDCSGSPVNNQGWRNRDDEEAKKNRKAHHIYQPSKRRRK</sequence>